<feature type="chain" id="PRO_5009119710" description="Lcl C-terminal domain-containing protein" evidence="1">
    <location>
        <begin position="23"/>
        <end position="176"/>
    </location>
</feature>
<dbReference type="STRING" id="197479.BFW38_14725"/>
<name>A0A1E2VCP6_9GAMM</name>
<protein>
    <recommendedName>
        <fullName evidence="2">Lcl C-terminal domain-containing protein</fullName>
    </recommendedName>
</protein>
<proteinExistence type="predicted"/>
<sequence length="176" mass="19259">MKKWTVLGPLLFSCLNANPLWADGTQSQAQERTIDRFVVNQAGEAFDPKTNLIWRRCSMGTTWQAGSGCVGSPASLSLEAAQHAARQAGEGWRVPTIDELYSLVDEDRENPAINTTVFPDITATSEGAPYWSVTPVQGMPRLIFFVDFMSGQVDGHTQGFALAARLVRSAEQNPQN</sequence>
<comment type="caution">
    <text evidence="3">The sequence shown here is derived from an EMBL/GenBank/DDBJ whole genome shotgun (WGS) entry which is preliminary data.</text>
</comment>
<feature type="signal peptide" evidence="1">
    <location>
        <begin position="1"/>
        <end position="22"/>
    </location>
</feature>
<dbReference type="OrthoDB" id="9793251at2"/>
<accession>A0A1E2VCP6</accession>
<dbReference type="RefSeq" id="WP_068999580.1">
    <property type="nucleotide sequence ID" value="NZ_MDTQ01000001.1"/>
</dbReference>
<reference evidence="3 4" key="1">
    <citation type="submission" date="2016-08" db="EMBL/GenBank/DDBJ databases">
        <authorList>
            <person name="Seilhamer J.J."/>
        </authorList>
    </citation>
    <scope>NUCLEOTIDE SEQUENCE [LARGE SCALE GENOMIC DNA]</scope>
    <source>
        <strain evidence="3 4">PH27A</strain>
    </source>
</reference>
<evidence type="ECO:0000256" key="1">
    <source>
        <dbReference type="SAM" id="SignalP"/>
    </source>
</evidence>
<feature type="domain" description="Lcl C-terminal" evidence="2">
    <location>
        <begin position="47"/>
        <end position="168"/>
    </location>
</feature>
<dbReference type="PANTHER" id="PTHR35812">
    <property type="entry name" value="LIPOPROTEIN"/>
    <property type="match status" value="1"/>
</dbReference>
<dbReference type="AlphaFoldDB" id="A0A1E2VCP6"/>
<evidence type="ECO:0000313" key="4">
    <source>
        <dbReference type="Proteomes" id="UP000094291"/>
    </source>
</evidence>
<keyword evidence="1" id="KW-0732">Signal</keyword>
<dbReference type="InterPro" id="IPR011460">
    <property type="entry name" value="Lcl_C"/>
</dbReference>
<evidence type="ECO:0000259" key="2">
    <source>
        <dbReference type="Pfam" id="PF07603"/>
    </source>
</evidence>
<gene>
    <name evidence="3" type="ORF">BFW38_14725</name>
</gene>
<dbReference type="PANTHER" id="PTHR35812:SF1">
    <property type="entry name" value="LIPOPROTEIN"/>
    <property type="match status" value="1"/>
</dbReference>
<organism evidence="3 4">
    <name type="scientific">Terasakiispira papahanaumokuakeensis</name>
    <dbReference type="NCBI Taxonomy" id="197479"/>
    <lineage>
        <taxon>Bacteria</taxon>
        <taxon>Pseudomonadati</taxon>
        <taxon>Pseudomonadota</taxon>
        <taxon>Gammaproteobacteria</taxon>
        <taxon>Oceanospirillales</taxon>
        <taxon>Terasakiispira</taxon>
    </lineage>
</organism>
<evidence type="ECO:0000313" key="3">
    <source>
        <dbReference type="EMBL" id="ODC04596.1"/>
    </source>
</evidence>
<dbReference type="Pfam" id="PF07603">
    <property type="entry name" value="Lcl_C"/>
    <property type="match status" value="1"/>
</dbReference>
<keyword evidence="4" id="KW-1185">Reference proteome</keyword>
<dbReference type="Proteomes" id="UP000094291">
    <property type="component" value="Unassembled WGS sequence"/>
</dbReference>
<dbReference type="EMBL" id="MDTQ01000001">
    <property type="protein sequence ID" value="ODC04596.1"/>
    <property type="molecule type" value="Genomic_DNA"/>
</dbReference>